<sequence length="1100" mass="127304">MSVEEDHHSEPRPSAGFDNSKLHEIISEGSLDFDEWVSLISEIEKMHPDDMEKICFVYDSFLLEYPLCYGYWKKYADHMTRLSTMDKVVEIFEKSVLLATYSVDMWLYYCRFGMSAFEDPSDIRRLLKRAISFVGKDYLCYTLWDKYIGFEFSQKQWSVLAHIYIQTLKFPKKKLHQYYDRFKKLVAFWEDDIASLSNSTVELQSEPLVDEQVPLRYKNDEISCIIKDLVDPSVGLSRSKALQKYITIGEQFYRDACQLDEQISTFESNIRRSYFHVRPLDGSQLETWHDYLNFIEIQGDFDWAVKLYERCLIPCANYPEYWMRYVDFMEAKGGRELANYALDRATEIFLKRVPAIHLFNARFKEQIGDAVSARTAFSRMGVETDSNFVENVILKANMEKRLGNNVAAFDAFKEAIEIATVKKLHALPILYVHFSRLKYMSTNSADAAIDILIDGIKTSPHCKLLLEELIKFALMLGGSKHIGAVESVVANAISAEPSKSEGLSAKDAEDISRLYLEFVDLCGTTHEIRKAWNWYIKSFRDTVRTDFQKQLVRCERPVKMVKDTRAEISVVRPHHSSGNCSSNCPVQLPTEDKQFSPPKNHDAQSDCEPTDQMSDPRSSLLENHDSQFNEAMYQLQAEETDDNAQKGVKELSPEVSEEPRDDVTVQNLSLLDLDVVKDISAEDSEEPRKNHSEENLSLENLGNQTSEMIESLQPLHEEVEARNLTKNEHESEKEVKPPSLESLSLNPEENTPPDSLPTMSHKYEAPQETWKSNGSIIEICPNAVSDQTSKPAQMEIEMNSLSSAIHQNPIPTKPLSEPQFPANSGGSWHQINDAGKLRRGSKLGFRGHSHRRHERRRVSPHRREQAEMGAQGPRTQVYPSQPVSLPNTHIQQGSQAQSQFQATATHSVEISTHPWPIQNVQQQYFSSQPQLPAQQVMSQLSQNLAQGDGQYVQMQSNEAYNQMWQHFYYQQQQQQLHLQQQQWQQQQQHQQPQQQHQQQQQLQMQQHYIQQQQQQSISPGQLQQNQQLLQLQQQFLLQQQQLYQQQQPQQLYQQQQSPQQPHLYLPQQVQQPQPQPQTQVQHEEQQEKQHEQPITPQHNQ</sequence>
<keyword evidence="3" id="KW-0677">Repeat</keyword>
<dbReference type="PANTHER" id="PTHR17204">
    <property type="entry name" value="PRE-MRNA PROCESSING PROTEIN PRP39-RELATED"/>
    <property type="match status" value="1"/>
</dbReference>
<dbReference type="GO" id="GO:0000395">
    <property type="term" value="P:mRNA 5'-splice site recognition"/>
    <property type="evidence" value="ECO:0007669"/>
    <property type="project" value="TreeGrafter"/>
</dbReference>
<feature type="region of interest" description="Disordered" evidence="7">
    <location>
        <begin position="639"/>
        <end position="667"/>
    </location>
</feature>
<keyword evidence="2" id="KW-0507">mRNA processing</keyword>
<accession>A0AAD7M300</accession>
<dbReference type="InterPro" id="IPR059164">
    <property type="entry name" value="HAT_PRP39_C"/>
</dbReference>
<evidence type="ECO:0000256" key="7">
    <source>
        <dbReference type="SAM" id="MobiDB-lite"/>
    </source>
</evidence>
<comment type="subcellular location">
    <subcellularLocation>
        <location evidence="1">Nucleus</location>
    </subcellularLocation>
</comment>
<dbReference type="KEGG" id="qsa:O6P43_012896"/>
<feature type="compositionally biased region" description="Polar residues" evidence="7">
    <location>
        <begin position="576"/>
        <end position="585"/>
    </location>
</feature>
<evidence type="ECO:0000256" key="1">
    <source>
        <dbReference type="ARBA" id="ARBA00004123"/>
    </source>
</evidence>
<dbReference type="GO" id="GO:0005685">
    <property type="term" value="C:U1 snRNP"/>
    <property type="evidence" value="ECO:0007669"/>
    <property type="project" value="TreeGrafter"/>
</dbReference>
<feature type="region of interest" description="Disordered" evidence="7">
    <location>
        <begin position="1054"/>
        <end position="1100"/>
    </location>
</feature>
<dbReference type="PANTHER" id="PTHR17204:SF26">
    <property type="entry name" value="PRE-MRNA-PROCESSING FACTOR 39-2"/>
    <property type="match status" value="1"/>
</dbReference>
<evidence type="ECO:0000256" key="2">
    <source>
        <dbReference type="ARBA" id="ARBA00022664"/>
    </source>
</evidence>
<feature type="compositionally biased region" description="Polar residues" evidence="7">
    <location>
        <begin position="741"/>
        <end position="753"/>
    </location>
</feature>
<evidence type="ECO:0000256" key="5">
    <source>
        <dbReference type="ARBA" id="ARBA00023242"/>
    </source>
</evidence>
<comment type="caution">
    <text evidence="8">The sequence shown here is derived from an EMBL/GenBank/DDBJ whole genome shotgun (WGS) entry which is preliminary data.</text>
</comment>
<dbReference type="GO" id="GO:0000243">
    <property type="term" value="C:commitment complex"/>
    <property type="evidence" value="ECO:0007669"/>
    <property type="project" value="TreeGrafter"/>
</dbReference>
<dbReference type="Proteomes" id="UP001163823">
    <property type="component" value="Chromosome 5"/>
</dbReference>
<feature type="region of interest" description="Disordered" evidence="7">
    <location>
        <begin position="572"/>
        <end position="621"/>
    </location>
</feature>
<dbReference type="Gene3D" id="1.25.40.10">
    <property type="entry name" value="Tetratricopeptide repeat domain"/>
    <property type="match status" value="2"/>
</dbReference>
<evidence type="ECO:0000256" key="3">
    <source>
        <dbReference type="ARBA" id="ARBA00022737"/>
    </source>
</evidence>
<gene>
    <name evidence="8" type="ORF">O6P43_012896</name>
</gene>
<protein>
    <submittedName>
        <fullName evidence="8">Pre-mRNA-processing factor 39</fullName>
    </submittedName>
</protein>
<keyword evidence="4" id="KW-0508">mRNA splicing</keyword>
<feature type="compositionally biased region" description="Basic and acidic residues" evidence="7">
    <location>
        <begin position="680"/>
        <end position="694"/>
    </location>
</feature>
<dbReference type="InterPro" id="IPR003107">
    <property type="entry name" value="HAT"/>
</dbReference>
<dbReference type="GO" id="GO:0030627">
    <property type="term" value="F:pre-mRNA 5'-splice site binding"/>
    <property type="evidence" value="ECO:0007669"/>
    <property type="project" value="TreeGrafter"/>
</dbReference>
<feature type="compositionally biased region" description="Basic and acidic residues" evidence="7">
    <location>
        <begin position="724"/>
        <end position="736"/>
    </location>
</feature>
<dbReference type="Pfam" id="PF23241">
    <property type="entry name" value="HAT_PRP39_C"/>
    <property type="match status" value="1"/>
</dbReference>
<dbReference type="EMBL" id="JARAOO010000005">
    <property type="protein sequence ID" value="KAJ7968853.1"/>
    <property type="molecule type" value="Genomic_DNA"/>
</dbReference>
<organism evidence="8 9">
    <name type="scientific">Quillaja saponaria</name>
    <name type="common">Soap bark tree</name>
    <dbReference type="NCBI Taxonomy" id="32244"/>
    <lineage>
        <taxon>Eukaryota</taxon>
        <taxon>Viridiplantae</taxon>
        <taxon>Streptophyta</taxon>
        <taxon>Embryophyta</taxon>
        <taxon>Tracheophyta</taxon>
        <taxon>Spermatophyta</taxon>
        <taxon>Magnoliopsida</taxon>
        <taxon>eudicotyledons</taxon>
        <taxon>Gunneridae</taxon>
        <taxon>Pentapetalae</taxon>
        <taxon>rosids</taxon>
        <taxon>fabids</taxon>
        <taxon>Fabales</taxon>
        <taxon>Quillajaceae</taxon>
        <taxon>Quillaja</taxon>
    </lineage>
</organism>
<comment type="similarity">
    <text evidence="6">Belongs to the PRP39 family.</text>
</comment>
<dbReference type="EMBL" id="JARAOO010000005">
    <property type="protein sequence ID" value="KAJ7968852.1"/>
    <property type="molecule type" value="Genomic_DNA"/>
</dbReference>
<dbReference type="Pfam" id="PF23240">
    <property type="entry name" value="HAT_PRP39_N"/>
    <property type="match status" value="1"/>
</dbReference>
<evidence type="ECO:0000313" key="9">
    <source>
        <dbReference type="Proteomes" id="UP001163823"/>
    </source>
</evidence>
<feature type="compositionally biased region" description="Basic and acidic residues" evidence="7">
    <location>
        <begin position="590"/>
        <end position="604"/>
    </location>
</feature>
<keyword evidence="5" id="KW-0539">Nucleus</keyword>
<feature type="compositionally biased region" description="Basic and acidic residues" evidence="7">
    <location>
        <begin position="643"/>
        <end position="663"/>
    </location>
</feature>
<feature type="compositionally biased region" description="Basic and acidic residues" evidence="7">
    <location>
        <begin position="1081"/>
        <end position="1091"/>
    </location>
</feature>
<name>A0AAD7M300_QUISA</name>
<feature type="compositionally biased region" description="Polar residues" evidence="7">
    <location>
        <begin position="611"/>
        <end position="621"/>
    </location>
</feature>
<dbReference type="FunFam" id="1.25.40.10:FF:000159">
    <property type="entry name" value="Tetratricopeptide repeat (TPR)-like superfamily protein"/>
    <property type="match status" value="1"/>
</dbReference>
<dbReference type="GO" id="GO:0071004">
    <property type="term" value="C:U2-type prespliceosome"/>
    <property type="evidence" value="ECO:0007669"/>
    <property type="project" value="TreeGrafter"/>
</dbReference>
<feature type="compositionally biased region" description="Low complexity" evidence="7">
    <location>
        <begin position="1054"/>
        <end position="1080"/>
    </location>
</feature>
<proteinExistence type="inferred from homology"/>
<feature type="region of interest" description="Disordered" evidence="7">
    <location>
        <begin position="680"/>
        <end position="703"/>
    </location>
</feature>
<feature type="region of interest" description="Disordered" evidence="7">
    <location>
        <begin position="724"/>
        <end position="760"/>
    </location>
</feature>
<dbReference type="InterPro" id="IPR011990">
    <property type="entry name" value="TPR-like_helical_dom_sf"/>
</dbReference>
<evidence type="ECO:0000256" key="4">
    <source>
        <dbReference type="ARBA" id="ARBA00023187"/>
    </source>
</evidence>
<keyword evidence="9" id="KW-1185">Reference proteome</keyword>
<feature type="region of interest" description="Disordered" evidence="7">
    <location>
        <begin position="840"/>
        <end position="878"/>
    </location>
</feature>
<evidence type="ECO:0000313" key="8">
    <source>
        <dbReference type="EMBL" id="KAJ7968853.1"/>
    </source>
</evidence>
<reference evidence="8" key="1">
    <citation type="journal article" date="2023" name="Science">
        <title>Elucidation of the pathway for biosynthesis of saponin adjuvants from the soapbark tree.</title>
        <authorList>
            <person name="Reed J."/>
            <person name="Orme A."/>
            <person name="El-Demerdash A."/>
            <person name="Owen C."/>
            <person name="Martin L.B.B."/>
            <person name="Misra R.C."/>
            <person name="Kikuchi S."/>
            <person name="Rejzek M."/>
            <person name="Martin A.C."/>
            <person name="Harkess A."/>
            <person name="Leebens-Mack J."/>
            <person name="Louveau T."/>
            <person name="Stephenson M.J."/>
            <person name="Osbourn A."/>
        </authorList>
    </citation>
    <scope>NUCLEOTIDE SEQUENCE</scope>
    <source>
        <strain evidence="8">S10</strain>
    </source>
</reference>
<feature type="compositionally biased region" description="Basic residues" evidence="7">
    <location>
        <begin position="840"/>
        <end position="860"/>
    </location>
</feature>
<dbReference type="AlphaFoldDB" id="A0AAD7M300"/>
<dbReference type="SMART" id="SM00386">
    <property type="entry name" value="HAT"/>
    <property type="match status" value="4"/>
</dbReference>
<dbReference type="SUPFAM" id="SSF48452">
    <property type="entry name" value="TPR-like"/>
    <property type="match status" value="1"/>
</dbReference>
<evidence type="ECO:0000256" key="6">
    <source>
        <dbReference type="ARBA" id="ARBA00038019"/>
    </source>
</evidence>
<dbReference type="FunFam" id="1.25.40.10:FF:000064">
    <property type="entry name" value="Putative pre-mrna-processing factor 39"/>
    <property type="match status" value="1"/>
</dbReference>